<protein>
    <recommendedName>
        <fullName evidence="4">Secreted protein</fullName>
    </recommendedName>
</protein>
<dbReference type="Proteomes" id="UP000294723">
    <property type="component" value="Unassembled WGS sequence"/>
</dbReference>
<reference evidence="2 3" key="1">
    <citation type="submission" date="2019-03" db="EMBL/GenBank/DDBJ databases">
        <title>Draft genome sequences of novel Actinobacteria.</title>
        <authorList>
            <person name="Sahin N."/>
            <person name="Ay H."/>
            <person name="Saygin H."/>
        </authorList>
    </citation>
    <scope>NUCLEOTIDE SEQUENCE [LARGE SCALE GENOMIC DNA]</scope>
    <source>
        <strain evidence="2 3">5K548</strain>
    </source>
</reference>
<proteinExistence type="predicted"/>
<evidence type="ECO:0000313" key="3">
    <source>
        <dbReference type="Proteomes" id="UP000294723"/>
    </source>
</evidence>
<gene>
    <name evidence="2" type="ORF">E1202_09660</name>
</gene>
<feature type="chain" id="PRO_5020447815" description="Secreted protein" evidence="1">
    <location>
        <begin position="25"/>
        <end position="86"/>
    </location>
</feature>
<evidence type="ECO:0000313" key="2">
    <source>
        <dbReference type="EMBL" id="TDD90015.1"/>
    </source>
</evidence>
<dbReference type="AlphaFoldDB" id="A0A4R5BV28"/>
<accession>A0A4R5BV28</accession>
<dbReference type="EMBL" id="SMLA01000010">
    <property type="protein sequence ID" value="TDD90015.1"/>
    <property type="molecule type" value="Genomic_DNA"/>
</dbReference>
<name>A0A4R5BV28_9PSEU</name>
<keyword evidence="1" id="KW-0732">Signal</keyword>
<keyword evidence="3" id="KW-1185">Reference proteome</keyword>
<comment type="caution">
    <text evidence="2">The sequence shown here is derived from an EMBL/GenBank/DDBJ whole genome shotgun (WGS) entry which is preliminary data.</text>
</comment>
<evidence type="ECO:0000256" key="1">
    <source>
        <dbReference type="SAM" id="SignalP"/>
    </source>
</evidence>
<evidence type="ECO:0008006" key="4">
    <source>
        <dbReference type="Google" id="ProtNLM"/>
    </source>
</evidence>
<dbReference type="RefSeq" id="WP_132682339.1">
    <property type="nucleotide sequence ID" value="NZ_SMLA01000010.1"/>
</dbReference>
<feature type="signal peptide" evidence="1">
    <location>
        <begin position="1"/>
        <end position="24"/>
    </location>
</feature>
<organism evidence="2 3">
    <name type="scientific">Saccharopolyspora karakumensis</name>
    <dbReference type="NCBI Taxonomy" id="2530386"/>
    <lineage>
        <taxon>Bacteria</taxon>
        <taxon>Bacillati</taxon>
        <taxon>Actinomycetota</taxon>
        <taxon>Actinomycetes</taxon>
        <taxon>Pseudonocardiales</taxon>
        <taxon>Pseudonocardiaceae</taxon>
        <taxon>Saccharopolyspora</taxon>
    </lineage>
</organism>
<sequence>MFRAAAVGAASAVSILGLTGVALAAPAGAAPSSSSSTAMSEWEYAGFYDTKRQCQGGGEIYLNHGYSDYRCTYQLSNGQFLLETRD</sequence>